<comment type="caution">
    <text evidence="3">The sequence shown here is derived from an EMBL/GenBank/DDBJ whole genome shotgun (WGS) entry which is preliminary data.</text>
</comment>
<evidence type="ECO:0000256" key="2">
    <source>
        <dbReference type="SAM" id="SignalP"/>
    </source>
</evidence>
<dbReference type="RefSeq" id="WP_207352714.1">
    <property type="nucleotide sequence ID" value="NZ_JAFMPY010000031.1"/>
</dbReference>
<feature type="chain" id="PRO_5047251022" evidence="2">
    <location>
        <begin position="25"/>
        <end position="100"/>
    </location>
</feature>
<dbReference type="Proteomes" id="UP000664288">
    <property type="component" value="Unassembled WGS sequence"/>
</dbReference>
<organism evidence="3 4">
    <name type="scientific">Jiella sonneratiae</name>
    <dbReference type="NCBI Taxonomy" id="2816856"/>
    <lineage>
        <taxon>Bacteria</taxon>
        <taxon>Pseudomonadati</taxon>
        <taxon>Pseudomonadota</taxon>
        <taxon>Alphaproteobacteria</taxon>
        <taxon>Hyphomicrobiales</taxon>
        <taxon>Aurantimonadaceae</taxon>
        <taxon>Jiella</taxon>
    </lineage>
</organism>
<evidence type="ECO:0000256" key="1">
    <source>
        <dbReference type="SAM" id="MobiDB-lite"/>
    </source>
</evidence>
<reference evidence="3 4" key="1">
    <citation type="submission" date="2021-03" db="EMBL/GenBank/DDBJ databases">
        <title>Whole genome sequence of Jiella sp. MQZ13P-4.</title>
        <authorList>
            <person name="Tuo L."/>
        </authorList>
    </citation>
    <scope>NUCLEOTIDE SEQUENCE [LARGE SCALE GENOMIC DNA]</scope>
    <source>
        <strain evidence="3 4">MQZ13P-4</strain>
    </source>
</reference>
<keyword evidence="4" id="KW-1185">Reference proteome</keyword>
<evidence type="ECO:0000313" key="3">
    <source>
        <dbReference type="EMBL" id="MBO0906080.1"/>
    </source>
</evidence>
<name>A0ABS3J8T8_9HYPH</name>
<keyword evidence="2" id="KW-0732">Signal</keyword>
<accession>A0ABS3J8T8</accession>
<protein>
    <submittedName>
        <fullName evidence="3">Uncharacterized protein</fullName>
    </submittedName>
</protein>
<evidence type="ECO:0000313" key="4">
    <source>
        <dbReference type="Proteomes" id="UP000664288"/>
    </source>
</evidence>
<sequence length="100" mass="10130">MTRLLLAFTTTAALSLGFVAEAGAWTRHGTVTGPRGTATIDGSGSCYNGSCSRQVTRTGPYGNSVSRQGSVSCAGGACSASRTTTGPRGATVTRQGTIRR</sequence>
<feature type="signal peptide" evidence="2">
    <location>
        <begin position="1"/>
        <end position="24"/>
    </location>
</feature>
<feature type="region of interest" description="Disordered" evidence="1">
    <location>
        <begin position="80"/>
        <end position="100"/>
    </location>
</feature>
<dbReference type="EMBL" id="JAFMPY010000031">
    <property type="protein sequence ID" value="MBO0906080.1"/>
    <property type="molecule type" value="Genomic_DNA"/>
</dbReference>
<proteinExistence type="predicted"/>
<gene>
    <name evidence="3" type="ORF">J1C47_20725</name>
</gene>
<feature type="compositionally biased region" description="Polar residues" evidence="1">
    <location>
        <begin position="82"/>
        <end position="100"/>
    </location>
</feature>